<evidence type="ECO:0008006" key="3">
    <source>
        <dbReference type="Google" id="ProtNLM"/>
    </source>
</evidence>
<dbReference type="EMBL" id="AP028055">
    <property type="protein sequence ID" value="BEG98656.1"/>
    <property type="molecule type" value="Genomic_DNA"/>
</dbReference>
<organism evidence="1 2">
    <name type="scientific">Bacteroides sedimenti</name>
    <dbReference type="NCBI Taxonomy" id="2136147"/>
    <lineage>
        <taxon>Bacteria</taxon>
        <taxon>Pseudomonadati</taxon>
        <taxon>Bacteroidota</taxon>
        <taxon>Bacteroidia</taxon>
        <taxon>Bacteroidales</taxon>
        <taxon>Bacteroidaceae</taxon>
        <taxon>Bacteroides</taxon>
    </lineage>
</organism>
<dbReference type="RefSeq" id="WP_353333769.1">
    <property type="nucleotide sequence ID" value="NZ_AP028055.1"/>
</dbReference>
<sequence>MMNEEVQKLSQLIESGAEMLDVYITLEDILEQDITTPLKILFTLLDNERFAIYFRERVNIHFTGFNNMNKELWEIPDVRNFIFKLDEEFPYWFYFLSKKNNSLFIIFQSYMIPFLSSQMNYELNRPNLREHFVNKWVPALYEICEYADISEDESRQMCNRVFSQLINMGIA</sequence>
<name>A0ABM8I9D4_9BACE</name>
<reference evidence="1 2" key="1">
    <citation type="submission" date="2023-04" db="EMBL/GenBank/DDBJ databases">
        <title>Draft genome sequence of acteroides sedimenti strain YN3PY1.</title>
        <authorList>
            <person name="Yoshida N."/>
        </authorList>
    </citation>
    <scope>NUCLEOTIDE SEQUENCE [LARGE SCALE GENOMIC DNA]</scope>
    <source>
        <strain evidence="1 2">YN3PY1</strain>
    </source>
</reference>
<gene>
    <name evidence="1" type="ORF">BSYN_09210</name>
</gene>
<proteinExistence type="predicted"/>
<accession>A0ABM8I9D4</accession>
<dbReference type="Proteomes" id="UP001496674">
    <property type="component" value="Chromosome"/>
</dbReference>
<evidence type="ECO:0000313" key="2">
    <source>
        <dbReference type="Proteomes" id="UP001496674"/>
    </source>
</evidence>
<evidence type="ECO:0000313" key="1">
    <source>
        <dbReference type="EMBL" id="BEG98656.1"/>
    </source>
</evidence>
<keyword evidence="2" id="KW-1185">Reference proteome</keyword>
<protein>
    <recommendedName>
        <fullName evidence="3">TetR/AcrR family transcriptional regulator</fullName>
    </recommendedName>
</protein>